<gene>
    <name evidence="2" type="ORF">EVG20_g6888</name>
</gene>
<dbReference type="InterPro" id="IPR046366">
    <property type="entry name" value="MPAB"/>
</dbReference>
<protein>
    <recommendedName>
        <fullName evidence="1">ER-bound oxygenase mpaB/mpaB'/Rubber oxygenase catalytic domain-containing protein</fullName>
    </recommendedName>
</protein>
<dbReference type="GO" id="GO:0016491">
    <property type="term" value="F:oxidoreductase activity"/>
    <property type="evidence" value="ECO:0007669"/>
    <property type="project" value="InterPro"/>
</dbReference>
<dbReference type="AlphaFoldDB" id="A0A4Y9YIB4"/>
<dbReference type="PANTHER" id="PTHR36124">
    <property type="match status" value="1"/>
</dbReference>
<comment type="caution">
    <text evidence="2">The sequence shown here is derived from an EMBL/GenBank/DDBJ whole genome shotgun (WGS) entry which is preliminary data.</text>
</comment>
<dbReference type="PANTHER" id="PTHR36124:SF1">
    <property type="entry name" value="ER-BOUND OXYGENASE MPAB_MPAB'_RUBBER OXYGENASE CATALYTIC DOMAIN-CONTAINING PROTEIN"/>
    <property type="match status" value="1"/>
</dbReference>
<sequence>MSQRHRLMPLRQVMAKLGLHIPLLVLDDLLVLRSPNLASPGPPRWIEGHAGKFVANLSYEPSISELLVKTEQLSQLDAVSKRHVDTGIMIETWSSCPLSKISPPEKPQDPSPLDPRAYLAIARVNWLHRKYKISNDDYLYTLSMFVIGPIRGAEAWGWRTLSPLERQAFFVLWREVGQLMKIKDIPDTLEELIVWADAYEERCMVPATTNHQLIVPLLEVVTSPMPTLFGWRNLWYRIFICLQPDRLRVALMLPQQPRILASLVNGTIRCIGFYLRYLALPLVWPRRAIPEVSKPDPVDGFLPRMRPNAFNPKPWYKPEPQGLARLLENMKVVLGLQNPEDIPGPKYRSQGYRLEELGPLRYEDYGHDEVIREAGEMLGCPLSGHWARETGKI</sequence>
<feature type="domain" description="ER-bound oxygenase mpaB/mpaB'/Rubber oxygenase catalytic" evidence="1">
    <location>
        <begin position="130"/>
        <end position="258"/>
    </location>
</feature>
<dbReference type="InterPro" id="IPR018713">
    <property type="entry name" value="MPAB/Lcp_cat_dom"/>
</dbReference>
<dbReference type="Proteomes" id="UP000298327">
    <property type="component" value="Unassembled WGS sequence"/>
</dbReference>
<proteinExistence type="predicted"/>
<evidence type="ECO:0000259" key="1">
    <source>
        <dbReference type="Pfam" id="PF09995"/>
    </source>
</evidence>
<accession>A0A4Y9YIB4</accession>
<name>A0A4Y9YIB4_9AGAM</name>
<organism evidence="2 3">
    <name type="scientific">Dentipellis fragilis</name>
    <dbReference type="NCBI Taxonomy" id="205917"/>
    <lineage>
        <taxon>Eukaryota</taxon>
        <taxon>Fungi</taxon>
        <taxon>Dikarya</taxon>
        <taxon>Basidiomycota</taxon>
        <taxon>Agaricomycotina</taxon>
        <taxon>Agaricomycetes</taxon>
        <taxon>Russulales</taxon>
        <taxon>Hericiaceae</taxon>
        <taxon>Dentipellis</taxon>
    </lineage>
</organism>
<evidence type="ECO:0000313" key="3">
    <source>
        <dbReference type="Proteomes" id="UP000298327"/>
    </source>
</evidence>
<dbReference type="OrthoDB" id="545169at2759"/>
<dbReference type="STRING" id="205917.A0A4Y9YIB4"/>
<keyword evidence="3" id="KW-1185">Reference proteome</keyword>
<dbReference type="Pfam" id="PF09995">
    <property type="entry name" value="MPAB_Lcp_cat"/>
    <property type="match status" value="1"/>
</dbReference>
<reference evidence="2 3" key="1">
    <citation type="submission" date="2019-02" db="EMBL/GenBank/DDBJ databases">
        <title>Genome sequencing of the rare red list fungi Dentipellis fragilis.</title>
        <authorList>
            <person name="Buettner E."/>
            <person name="Kellner H."/>
        </authorList>
    </citation>
    <scope>NUCLEOTIDE SEQUENCE [LARGE SCALE GENOMIC DNA]</scope>
    <source>
        <strain evidence="2 3">DSM 105465</strain>
    </source>
</reference>
<dbReference type="EMBL" id="SEOQ01000487">
    <property type="protein sequence ID" value="TFY61892.1"/>
    <property type="molecule type" value="Genomic_DNA"/>
</dbReference>
<evidence type="ECO:0000313" key="2">
    <source>
        <dbReference type="EMBL" id="TFY61892.1"/>
    </source>
</evidence>